<dbReference type="PATRIC" id="fig|683150.5.peg.304"/>
<dbReference type="InterPro" id="IPR008207">
    <property type="entry name" value="Sig_transdc_His_kin_Hpt_dom"/>
</dbReference>
<keyword evidence="3" id="KW-1185">Reference proteome</keyword>
<protein>
    <recommendedName>
        <fullName evidence="1">HPt domain-containing protein</fullName>
    </recommendedName>
</protein>
<proteinExistence type="predicted"/>
<evidence type="ECO:0000259" key="1">
    <source>
        <dbReference type="Pfam" id="PF01627"/>
    </source>
</evidence>
<dbReference type="Pfam" id="PF01627">
    <property type="entry name" value="Hpt"/>
    <property type="match status" value="1"/>
</dbReference>
<organism evidence="2 3">
    <name type="scientific">Arthrobacter nitrophenolicus</name>
    <dbReference type="NCBI Taxonomy" id="683150"/>
    <lineage>
        <taxon>Bacteria</taxon>
        <taxon>Bacillati</taxon>
        <taxon>Actinomycetota</taxon>
        <taxon>Actinomycetes</taxon>
        <taxon>Micrococcales</taxon>
        <taxon>Micrococcaceae</taxon>
        <taxon>Arthrobacter</taxon>
    </lineage>
</organism>
<dbReference type="Gene3D" id="1.20.120.160">
    <property type="entry name" value="HPT domain"/>
    <property type="match status" value="1"/>
</dbReference>
<comment type="caution">
    <text evidence="2">The sequence shown here is derived from an EMBL/GenBank/DDBJ whole genome shotgun (WGS) entry which is preliminary data.</text>
</comment>
<dbReference type="RefSeq" id="WP_009356363.1">
    <property type="nucleotide sequence ID" value="NZ_AOFD01000003.1"/>
</dbReference>
<reference evidence="3" key="1">
    <citation type="journal article" date="2013" name="Genome Announc.">
        <title>Draft Genome Sequence of the 2-Chloro-4-Nitrophenol-Degrading Bacterium Arthrobacter sp. Strain SJCon.</title>
        <authorList>
            <person name="Vikram S."/>
            <person name="Kumar S."/>
            <person name="Vaidya B."/>
            <person name="Pinnaka A.K."/>
            <person name="Raghava G.P."/>
        </authorList>
    </citation>
    <scope>NUCLEOTIDE SEQUENCE [LARGE SCALE GENOMIC DNA]</scope>
    <source>
        <strain evidence="3">SJCon</strain>
    </source>
</reference>
<dbReference type="Proteomes" id="UP000011189">
    <property type="component" value="Unassembled WGS sequence"/>
</dbReference>
<evidence type="ECO:0000313" key="3">
    <source>
        <dbReference type="Proteomes" id="UP000011189"/>
    </source>
</evidence>
<dbReference type="SUPFAM" id="SSF47226">
    <property type="entry name" value="Histidine-containing phosphotransfer domain, HPT domain"/>
    <property type="match status" value="1"/>
</dbReference>
<name>L8TRF8_9MICC</name>
<evidence type="ECO:0000313" key="2">
    <source>
        <dbReference type="EMBL" id="ELT45898.1"/>
    </source>
</evidence>
<gene>
    <name evidence="2" type="ORF">G205_01548</name>
</gene>
<dbReference type="EMBL" id="AOFD01000003">
    <property type="protein sequence ID" value="ELT45898.1"/>
    <property type="molecule type" value="Genomic_DNA"/>
</dbReference>
<sequence>MQDDNLPRPLLDPSVLERLRAELDDDESIWRVFVENYIKELPVRTERLRLTLTTGDLRGAVDAVLSLKTSSQMVGAERLAGLALNLEGELRQDSSRADPGVELPHLAAATCAGSCSAANRRGMPSVRSCDMDGRRHRAGIGFSL</sequence>
<accession>L8TRF8</accession>
<feature type="domain" description="HPt" evidence="1">
    <location>
        <begin position="33"/>
        <end position="101"/>
    </location>
</feature>
<dbReference type="InterPro" id="IPR036641">
    <property type="entry name" value="HPT_dom_sf"/>
</dbReference>
<dbReference type="AlphaFoldDB" id="L8TRF8"/>
<dbReference type="GO" id="GO:0000160">
    <property type="term" value="P:phosphorelay signal transduction system"/>
    <property type="evidence" value="ECO:0007669"/>
    <property type="project" value="InterPro"/>
</dbReference>